<dbReference type="AlphaFoldDB" id="A0A9J7BTV7"/>
<dbReference type="KEGG" id="orp:MOP44_04355"/>
<dbReference type="RefSeq" id="WP_260794694.1">
    <property type="nucleotide sequence ID" value="NZ_CP093313.1"/>
</dbReference>
<accession>A0A9J7BTV7</accession>
<reference evidence="1" key="1">
    <citation type="submission" date="2021-04" db="EMBL/GenBank/DDBJ databases">
        <title>Phylogenetic analysis of Acidobacteriaceae.</title>
        <authorList>
            <person name="Qiu L."/>
            <person name="Zhang Q."/>
        </authorList>
    </citation>
    <scope>NUCLEOTIDE SEQUENCE</scope>
    <source>
        <strain evidence="1">DSM 25168</strain>
    </source>
</reference>
<evidence type="ECO:0000313" key="1">
    <source>
        <dbReference type="EMBL" id="UWZ85178.1"/>
    </source>
</evidence>
<keyword evidence="2" id="KW-1185">Reference proteome</keyword>
<sequence length="288" mass="32460">MNVTFPTLQRRGESISPVPLLEAWTHDEVREELGRILRSRFFIRSTRLSSFLSTAVDYLLAGKASAFKEFTVGTEVYGRSVAYDPTQDTIVRTEARRLRSKLKEYYADLAKPPQLRITLLSGSYVPVIERAPASPYDDRFEPDYPVQHARDERSVTLAVFAFNAKTVEPSNQDIASSLEEDLTHELAQNPGLKVFRMPANWLPSHANQSSHWSRSGIQFALRGCVRQSDDGPVAQLQLTTIQGMILWSERFRGESLQSRPNEIASAVCSAFLSTAAPHSRFSTPHFRN</sequence>
<dbReference type="EMBL" id="CP093313">
    <property type="protein sequence ID" value="UWZ85178.1"/>
    <property type="molecule type" value="Genomic_DNA"/>
</dbReference>
<dbReference type="Proteomes" id="UP001059380">
    <property type="component" value="Chromosome"/>
</dbReference>
<organism evidence="1 2">
    <name type="scientific">Occallatibacter riparius</name>
    <dbReference type="NCBI Taxonomy" id="1002689"/>
    <lineage>
        <taxon>Bacteria</taxon>
        <taxon>Pseudomonadati</taxon>
        <taxon>Acidobacteriota</taxon>
        <taxon>Terriglobia</taxon>
        <taxon>Terriglobales</taxon>
        <taxon>Acidobacteriaceae</taxon>
        <taxon>Occallatibacter</taxon>
    </lineage>
</organism>
<protein>
    <submittedName>
        <fullName evidence="1">Uncharacterized protein</fullName>
    </submittedName>
</protein>
<proteinExistence type="predicted"/>
<evidence type="ECO:0000313" key="2">
    <source>
        <dbReference type="Proteomes" id="UP001059380"/>
    </source>
</evidence>
<gene>
    <name evidence="1" type="ORF">MOP44_04355</name>
</gene>
<name>A0A9J7BTV7_9BACT</name>